<evidence type="ECO:0000313" key="3">
    <source>
        <dbReference type="Proteomes" id="UP001428341"/>
    </source>
</evidence>
<feature type="transmembrane region" description="Helical" evidence="1">
    <location>
        <begin position="83"/>
        <end position="100"/>
    </location>
</feature>
<reference evidence="2 3" key="1">
    <citation type="submission" date="2024-05" db="EMBL/GenBank/DDBJ databases">
        <title>Haplotype-resolved chromosome-level genome assembly of Huyou (Citrus changshanensis).</title>
        <authorList>
            <person name="Miao C."/>
            <person name="Chen W."/>
            <person name="Wu Y."/>
            <person name="Wang L."/>
            <person name="Zhao S."/>
            <person name="Grierson D."/>
            <person name="Xu C."/>
            <person name="Chen K."/>
        </authorList>
    </citation>
    <scope>NUCLEOTIDE SEQUENCE [LARGE SCALE GENOMIC DNA]</scope>
    <source>
        <strain evidence="2">01-14</strain>
        <tissue evidence="2">Leaf</tissue>
    </source>
</reference>
<keyword evidence="1" id="KW-0812">Transmembrane</keyword>
<keyword evidence="1" id="KW-0472">Membrane</keyword>
<sequence length="101" mass="11402">MLTNQVVSNFAGSIYGHTDYTVCCCSGIDLGDSAARVLKKPDLATCDGLEELAKEAGIHSFSKSVKEETSYHRTGKLWFDRHYVLIKYNSYFIMVIWIMVI</sequence>
<keyword evidence="1" id="KW-1133">Transmembrane helix</keyword>
<protein>
    <submittedName>
        <fullName evidence="2">Uncharacterized protein</fullName>
    </submittedName>
</protein>
<dbReference type="Proteomes" id="UP001428341">
    <property type="component" value="Unassembled WGS sequence"/>
</dbReference>
<keyword evidence="3" id="KW-1185">Reference proteome</keyword>
<organism evidence="2 3">
    <name type="scientific">Citrus x changshan-huyou</name>
    <dbReference type="NCBI Taxonomy" id="2935761"/>
    <lineage>
        <taxon>Eukaryota</taxon>
        <taxon>Viridiplantae</taxon>
        <taxon>Streptophyta</taxon>
        <taxon>Embryophyta</taxon>
        <taxon>Tracheophyta</taxon>
        <taxon>Spermatophyta</taxon>
        <taxon>Magnoliopsida</taxon>
        <taxon>eudicotyledons</taxon>
        <taxon>Gunneridae</taxon>
        <taxon>Pentapetalae</taxon>
        <taxon>rosids</taxon>
        <taxon>malvids</taxon>
        <taxon>Sapindales</taxon>
        <taxon>Rutaceae</taxon>
        <taxon>Aurantioideae</taxon>
        <taxon>Citrus</taxon>
    </lineage>
</organism>
<evidence type="ECO:0000313" key="2">
    <source>
        <dbReference type="EMBL" id="KAK9215699.1"/>
    </source>
</evidence>
<gene>
    <name evidence="2" type="ORF">WN944_007705</name>
</gene>
<dbReference type="AlphaFoldDB" id="A0AAP0QV65"/>
<evidence type="ECO:0000256" key="1">
    <source>
        <dbReference type="SAM" id="Phobius"/>
    </source>
</evidence>
<proteinExistence type="predicted"/>
<dbReference type="EMBL" id="JBCGBO010000003">
    <property type="protein sequence ID" value="KAK9215699.1"/>
    <property type="molecule type" value="Genomic_DNA"/>
</dbReference>
<accession>A0AAP0QV65</accession>
<name>A0AAP0QV65_9ROSI</name>
<comment type="caution">
    <text evidence="2">The sequence shown here is derived from an EMBL/GenBank/DDBJ whole genome shotgun (WGS) entry which is preliminary data.</text>
</comment>